<dbReference type="GO" id="GO:0015297">
    <property type="term" value="F:antiporter activity"/>
    <property type="evidence" value="ECO:0007669"/>
    <property type="project" value="UniProtKB-KW"/>
</dbReference>
<feature type="transmembrane region" description="Helical" evidence="9">
    <location>
        <begin position="403"/>
        <end position="429"/>
    </location>
</feature>
<keyword evidence="4 9" id="KW-0812">Transmembrane</keyword>
<feature type="transmembrane region" description="Helical" evidence="9">
    <location>
        <begin position="373"/>
        <end position="391"/>
    </location>
</feature>
<evidence type="ECO:0000256" key="4">
    <source>
        <dbReference type="ARBA" id="ARBA00022692"/>
    </source>
</evidence>
<evidence type="ECO:0000256" key="9">
    <source>
        <dbReference type="SAM" id="Phobius"/>
    </source>
</evidence>
<feature type="transmembrane region" description="Helical" evidence="9">
    <location>
        <begin position="102"/>
        <end position="122"/>
    </location>
</feature>
<feature type="compositionally biased region" description="Acidic residues" evidence="8">
    <location>
        <begin position="156"/>
        <end position="171"/>
    </location>
</feature>
<dbReference type="STRING" id="1385519.N801_16140"/>
<feature type="transmembrane region" description="Helical" evidence="9">
    <location>
        <begin position="60"/>
        <end position="81"/>
    </location>
</feature>
<comment type="caution">
    <text evidence="11">The sequence shown here is derived from an EMBL/GenBank/DDBJ whole genome shotgun (WGS) entry which is preliminary data.</text>
</comment>
<feature type="transmembrane region" description="Helical" evidence="9">
    <location>
        <begin position="256"/>
        <end position="289"/>
    </location>
</feature>
<feature type="transmembrane region" description="Helical" evidence="9">
    <location>
        <begin position="6"/>
        <end position="24"/>
    </location>
</feature>
<dbReference type="AlphaFoldDB" id="A0A0A0JSU8"/>
<gene>
    <name evidence="11" type="ORF">N801_16140</name>
</gene>
<evidence type="ECO:0000256" key="7">
    <source>
        <dbReference type="ARBA" id="ARBA00023136"/>
    </source>
</evidence>
<sequence>MKPAWIYVALGLALFLAVILPPVLQRLNVNAPIVLVTLGLVLGLLPGFRDLDLDPTSHEVAVTHITELTVLVSLMGVGLALDRPLSLRDVGSWRTWSPTWRLLGIAMPLTIAGVALMAWGPMGVAAPAALLLGGALAPTDPVLASDVQVGGPNEGEREDTDREDSEEVDEDDEVRFALTSEAGLNDGLAFPFVHAAILLATVGSVSEWGARWLAWELVGKVAIGAVVGVVAGRAVARLAFTARSQELRFAANGEPLVAIAALLATYGVAEVLGGYGFLAVFACAMAIRSFERNHSYHHDMHEVIERLERLLTLVVLLLLGMALTNGLLANLDWRGVAISLFLLLVLRPIAGLVSFLGHPHREGPRDFDARERVVAAVFGVRGVGSLFYLAYAASHAEFEEIRWLWSVVAFTVVVSVYLHGLTAPLAMAWQERGQASTRAARAPA</sequence>
<evidence type="ECO:0000256" key="6">
    <source>
        <dbReference type="ARBA" id="ARBA00023065"/>
    </source>
</evidence>
<evidence type="ECO:0000256" key="5">
    <source>
        <dbReference type="ARBA" id="ARBA00022989"/>
    </source>
</evidence>
<feature type="transmembrane region" description="Helical" evidence="9">
    <location>
        <begin position="310"/>
        <end position="329"/>
    </location>
</feature>
<keyword evidence="6" id="KW-0406">Ion transport</keyword>
<dbReference type="Pfam" id="PF00999">
    <property type="entry name" value="Na_H_Exchanger"/>
    <property type="match status" value="1"/>
</dbReference>
<feature type="region of interest" description="Disordered" evidence="8">
    <location>
        <begin position="145"/>
        <end position="171"/>
    </location>
</feature>
<feature type="transmembrane region" description="Helical" evidence="9">
    <location>
        <begin position="335"/>
        <end position="357"/>
    </location>
</feature>
<proteinExistence type="predicted"/>
<evidence type="ECO:0000313" key="12">
    <source>
        <dbReference type="Proteomes" id="UP000030013"/>
    </source>
</evidence>
<name>A0A0A0JSU8_9MICO</name>
<keyword evidence="2" id="KW-0813">Transport</keyword>
<protein>
    <submittedName>
        <fullName evidence="11">Cation transporter</fullName>
    </submittedName>
</protein>
<dbReference type="InterPro" id="IPR006153">
    <property type="entry name" value="Cation/H_exchanger_TM"/>
</dbReference>
<dbReference type="eggNOG" id="COG0025">
    <property type="taxonomic scope" value="Bacteria"/>
</dbReference>
<evidence type="ECO:0000256" key="8">
    <source>
        <dbReference type="SAM" id="MobiDB-lite"/>
    </source>
</evidence>
<feature type="domain" description="Cation/H+ exchanger transmembrane" evidence="10">
    <location>
        <begin position="15"/>
        <end position="427"/>
    </location>
</feature>
<organism evidence="11 12">
    <name type="scientific">Knoellia aerolata DSM 18566</name>
    <dbReference type="NCBI Taxonomy" id="1385519"/>
    <lineage>
        <taxon>Bacteria</taxon>
        <taxon>Bacillati</taxon>
        <taxon>Actinomycetota</taxon>
        <taxon>Actinomycetes</taxon>
        <taxon>Micrococcales</taxon>
        <taxon>Intrasporangiaceae</taxon>
        <taxon>Knoellia</taxon>
    </lineage>
</organism>
<feature type="transmembrane region" description="Helical" evidence="9">
    <location>
        <begin position="31"/>
        <end position="48"/>
    </location>
</feature>
<accession>A0A0A0JSU8</accession>
<evidence type="ECO:0000256" key="1">
    <source>
        <dbReference type="ARBA" id="ARBA00004651"/>
    </source>
</evidence>
<evidence type="ECO:0000256" key="2">
    <source>
        <dbReference type="ARBA" id="ARBA00022448"/>
    </source>
</evidence>
<evidence type="ECO:0000313" key="11">
    <source>
        <dbReference type="EMBL" id="KGN39769.1"/>
    </source>
</evidence>
<evidence type="ECO:0000259" key="10">
    <source>
        <dbReference type="Pfam" id="PF00999"/>
    </source>
</evidence>
<feature type="transmembrane region" description="Helical" evidence="9">
    <location>
        <begin position="188"/>
        <end position="205"/>
    </location>
</feature>
<evidence type="ECO:0000256" key="3">
    <source>
        <dbReference type="ARBA" id="ARBA00022449"/>
    </source>
</evidence>
<dbReference type="EMBL" id="AVPL01000073">
    <property type="protein sequence ID" value="KGN39769.1"/>
    <property type="molecule type" value="Genomic_DNA"/>
</dbReference>
<dbReference type="Proteomes" id="UP000030013">
    <property type="component" value="Unassembled WGS sequence"/>
</dbReference>
<dbReference type="PANTHER" id="PTHR32507:SF8">
    <property type="entry name" value="CNH1P"/>
    <property type="match status" value="1"/>
</dbReference>
<feature type="transmembrane region" description="Helical" evidence="9">
    <location>
        <begin position="217"/>
        <end position="236"/>
    </location>
</feature>
<dbReference type="RefSeq" id="WP_245618495.1">
    <property type="nucleotide sequence ID" value="NZ_AVPL01000073.1"/>
</dbReference>
<dbReference type="PANTHER" id="PTHR32507">
    <property type="entry name" value="NA(+)/H(+) ANTIPORTER 1"/>
    <property type="match status" value="1"/>
</dbReference>
<dbReference type="GO" id="GO:0005886">
    <property type="term" value="C:plasma membrane"/>
    <property type="evidence" value="ECO:0007669"/>
    <property type="project" value="UniProtKB-SubCell"/>
</dbReference>
<comment type="subcellular location">
    <subcellularLocation>
        <location evidence="1">Cell membrane</location>
        <topology evidence="1">Multi-pass membrane protein</topology>
    </subcellularLocation>
</comment>
<keyword evidence="7 9" id="KW-0472">Membrane</keyword>
<keyword evidence="5 9" id="KW-1133">Transmembrane helix</keyword>
<keyword evidence="3" id="KW-0050">Antiport</keyword>
<keyword evidence="12" id="KW-1185">Reference proteome</keyword>
<reference evidence="11 12" key="1">
    <citation type="submission" date="2013-08" db="EMBL/GenBank/DDBJ databases">
        <title>The genome sequence of Knoellia aerolata.</title>
        <authorList>
            <person name="Zhu W."/>
            <person name="Wang G."/>
        </authorList>
    </citation>
    <scope>NUCLEOTIDE SEQUENCE [LARGE SCALE GENOMIC DNA]</scope>
    <source>
        <strain evidence="11 12">DSM 18566</strain>
    </source>
</reference>
<dbReference type="GO" id="GO:1902600">
    <property type="term" value="P:proton transmembrane transport"/>
    <property type="evidence" value="ECO:0007669"/>
    <property type="project" value="InterPro"/>
</dbReference>